<gene>
    <name evidence="3" type="ORF">EK21DRAFT_96560</name>
</gene>
<dbReference type="PANTHER" id="PTHR37576:SF2">
    <property type="entry name" value="DEFECT AT LOW TEMPERATURE PROTEIN 1"/>
    <property type="match status" value="1"/>
</dbReference>
<sequence length="379" mass="41395">MSYSTHKHQDNQVDEQHKSSGASHHASHVDDAHTKPKIPSLLTCIFLVLSIVCTASSIAVVYFAHGKLVGSWISRLPAVDPLEMFVAGVSIKWWRTYQSGTNLASLHYISNQGKGEGILGTVRAIRYNSQARHVMCIFLAVTIMDLSNGPLLQWSIRYVIAPHVRHYQDDLILVSNVTDGWAGLVDNTAPAKLFSSGDLTYNCTRACTGTLQGTGVSLNCSTSTPRPLDLTSSESVNATLFSISLNRTVDLLGAPVVAFTHVFTHGSHSTCQATVEEERCTIRAATVGYDAIFADNVVRLNHTREPKSADGTYGYDSLTGVLSNVYSQAIDSGDPSCDLSWQNATTPIIESIHRPHVPDSSVELFRYALLISHRSYEED</sequence>
<feature type="compositionally biased region" description="Basic and acidic residues" evidence="1">
    <location>
        <begin position="7"/>
        <end position="18"/>
    </location>
</feature>
<keyword evidence="2" id="KW-1133">Transmembrane helix</keyword>
<proteinExistence type="predicted"/>
<feature type="transmembrane region" description="Helical" evidence="2">
    <location>
        <begin position="41"/>
        <end position="64"/>
    </location>
</feature>
<evidence type="ECO:0008006" key="5">
    <source>
        <dbReference type="Google" id="ProtNLM"/>
    </source>
</evidence>
<dbReference type="AlphaFoldDB" id="A0A9P4LUP7"/>
<dbReference type="OrthoDB" id="5357734at2759"/>
<dbReference type="EMBL" id="ML978156">
    <property type="protein sequence ID" value="KAF2035969.1"/>
    <property type="molecule type" value="Genomic_DNA"/>
</dbReference>
<evidence type="ECO:0000256" key="2">
    <source>
        <dbReference type="SAM" id="Phobius"/>
    </source>
</evidence>
<dbReference type="Proteomes" id="UP000799777">
    <property type="component" value="Unassembled WGS sequence"/>
</dbReference>
<organism evidence="3 4">
    <name type="scientific">Setomelanomma holmii</name>
    <dbReference type="NCBI Taxonomy" id="210430"/>
    <lineage>
        <taxon>Eukaryota</taxon>
        <taxon>Fungi</taxon>
        <taxon>Dikarya</taxon>
        <taxon>Ascomycota</taxon>
        <taxon>Pezizomycotina</taxon>
        <taxon>Dothideomycetes</taxon>
        <taxon>Pleosporomycetidae</taxon>
        <taxon>Pleosporales</taxon>
        <taxon>Pleosporineae</taxon>
        <taxon>Phaeosphaeriaceae</taxon>
        <taxon>Setomelanomma</taxon>
    </lineage>
</organism>
<evidence type="ECO:0000256" key="1">
    <source>
        <dbReference type="SAM" id="MobiDB-lite"/>
    </source>
</evidence>
<keyword evidence="2" id="KW-0472">Membrane</keyword>
<evidence type="ECO:0000313" key="4">
    <source>
        <dbReference type="Proteomes" id="UP000799777"/>
    </source>
</evidence>
<dbReference type="PANTHER" id="PTHR37576">
    <property type="entry name" value="DEFECT AT LOW TEMPERATURE PROTEIN 1"/>
    <property type="match status" value="1"/>
</dbReference>
<comment type="caution">
    <text evidence="3">The sequence shown here is derived from an EMBL/GenBank/DDBJ whole genome shotgun (WGS) entry which is preliminary data.</text>
</comment>
<keyword evidence="2" id="KW-0812">Transmembrane</keyword>
<evidence type="ECO:0000313" key="3">
    <source>
        <dbReference type="EMBL" id="KAF2035969.1"/>
    </source>
</evidence>
<feature type="region of interest" description="Disordered" evidence="1">
    <location>
        <begin position="1"/>
        <end position="33"/>
    </location>
</feature>
<protein>
    <recommendedName>
        <fullName evidence="5">Transmembrane protein</fullName>
    </recommendedName>
</protein>
<accession>A0A9P4LUP7</accession>
<reference evidence="3" key="1">
    <citation type="journal article" date="2020" name="Stud. Mycol.">
        <title>101 Dothideomycetes genomes: a test case for predicting lifestyles and emergence of pathogens.</title>
        <authorList>
            <person name="Haridas S."/>
            <person name="Albert R."/>
            <person name="Binder M."/>
            <person name="Bloem J."/>
            <person name="Labutti K."/>
            <person name="Salamov A."/>
            <person name="Andreopoulos B."/>
            <person name="Baker S."/>
            <person name="Barry K."/>
            <person name="Bills G."/>
            <person name="Bluhm B."/>
            <person name="Cannon C."/>
            <person name="Castanera R."/>
            <person name="Culley D."/>
            <person name="Daum C."/>
            <person name="Ezra D."/>
            <person name="Gonzalez J."/>
            <person name="Henrissat B."/>
            <person name="Kuo A."/>
            <person name="Liang C."/>
            <person name="Lipzen A."/>
            <person name="Lutzoni F."/>
            <person name="Magnuson J."/>
            <person name="Mondo S."/>
            <person name="Nolan M."/>
            <person name="Ohm R."/>
            <person name="Pangilinan J."/>
            <person name="Park H.-J."/>
            <person name="Ramirez L."/>
            <person name="Alfaro M."/>
            <person name="Sun H."/>
            <person name="Tritt A."/>
            <person name="Yoshinaga Y."/>
            <person name="Zwiers L.-H."/>
            <person name="Turgeon B."/>
            <person name="Goodwin S."/>
            <person name="Spatafora J."/>
            <person name="Crous P."/>
            <person name="Grigoriev I."/>
        </authorList>
    </citation>
    <scope>NUCLEOTIDE SEQUENCE</scope>
    <source>
        <strain evidence="3">CBS 110217</strain>
    </source>
</reference>
<name>A0A9P4LUP7_9PLEO</name>
<keyword evidence="4" id="KW-1185">Reference proteome</keyword>